<dbReference type="InterPro" id="IPR043132">
    <property type="entry name" value="BCAT-like_C"/>
</dbReference>
<sequence>MAPTAPGSAGAVTSSGPTVVVTLDGATHDPTRPLLYADDLAAVRGDGCFETVLVRGGRALKPRAHLDRLARSAAALGLPAPNDAAWWAAVQRAAMLFGERAGEEAEGALRLVYSRGRESDPTGTSYVTVAPVGPRVLTARREGVDAIIVNRGYSVDLAASAPWLLLGAKTLSYAVNMAALRYAESRGAGDVIFTSSEGRVLEGPRSTVLVARGRTLLTPPDDQGILPGTTVAAVLDAAGEKGIATEVAPLFPADLVTADGVWLVSSITLCARVRTLDGHRLPEAPMDADVRALVEHAIATVP</sequence>
<dbReference type="NCBIfam" id="NF005886">
    <property type="entry name" value="PRK07849.1-1"/>
    <property type="match status" value="1"/>
</dbReference>
<protein>
    <submittedName>
        <fullName evidence="2">Aminodeoxychorismate lyase</fullName>
    </submittedName>
</protein>
<evidence type="ECO:0000313" key="2">
    <source>
        <dbReference type="EMBL" id="GAA4406751.1"/>
    </source>
</evidence>
<organism evidence="2 3">
    <name type="scientific">Tsukamurella soli</name>
    <dbReference type="NCBI Taxonomy" id="644556"/>
    <lineage>
        <taxon>Bacteria</taxon>
        <taxon>Bacillati</taxon>
        <taxon>Actinomycetota</taxon>
        <taxon>Actinomycetes</taxon>
        <taxon>Mycobacteriales</taxon>
        <taxon>Tsukamurellaceae</taxon>
        <taxon>Tsukamurella</taxon>
    </lineage>
</organism>
<dbReference type="Gene3D" id="3.30.470.10">
    <property type="match status" value="1"/>
</dbReference>
<dbReference type="InterPro" id="IPR050571">
    <property type="entry name" value="Class-IV_PLP-Dep_Aminotrnsfr"/>
</dbReference>
<accession>A0ABP8KI09</accession>
<name>A0ABP8KI09_9ACTN</name>
<comment type="similarity">
    <text evidence="1">Belongs to the class-IV pyridoxal-phosphate-dependent aminotransferase family.</text>
</comment>
<dbReference type="GO" id="GO:0016829">
    <property type="term" value="F:lyase activity"/>
    <property type="evidence" value="ECO:0007669"/>
    <property type="project" value="UniProtKB-KW"/>
</dbReference>
<dbReference type="NCBIfam" id="NF005887">
    <property type="entry name" value="PRK07849.1-2"/>
    <property type="match status" value="1"/>
</dbReference>
<proteinExistence type="inferred from homology"/>
<dbReference type="PANTHER" id="PTHR42743:SF11">
    <property type="entry name" value="AMINODEOXYCHORISMATE LYASE"/>
    <property type="match status" value="1"/>
</dbReference>
<evidence type="ECO:0000313" key="3">
    <source>
        <dbReference type="Proteomes" id="UP001500635"/>
    </source>
</evidence>
<evidence type="ECO:0000256" key="1">
    <source>
        <dbReference type="ARBA" id="ARBA00009320"/>
    </source>
</evidence>
<keyword evidence="3" id="KW-1185">Reference proteome</keyword>
<dbReference type="InterPro" id="IPR043131">
    <property type="entry name" value="BCAT-like_N"/>
</dbReference>
<dbReference type="InterPro" id="IPR036038">
    <property type="entry name" value="Aminotransferase-like"/>
</dbReference>
<keyword evidence="2" id="KW-0456">Lyase</keyword>
<dbReference type="SUPFAM" id="SSF56752">
    <property type="entry name" value="D-aminoacid aminotransferase-like PLP-dependent enzymes"/>
    <property type="match status" value="1"/>
</dbReference>
<dbReference type="RefSeq" id="WP_345001541.1">
    <property type="nucleotide sequence ID" value="NZ_BAABFR010000163.1"/>
</dbReference>
<dbReference type="Proteomes" id="UP001500635">
    <property type="component" value="Unassembled WGS sequence"/>
</dbReference>
<dbReference type="Pfam" id="PF01063">
    <property type="entry name" value="Aminotran_4"/>
    <property type="match status" value="1"/>
</dbReference>
<dbReference type="EMBL" id="BAABFR010000163">
    <property type="protein sequence ID" value="GAA4406751.1"/>
    <property type="molecule type" value="Genomic_DNA"/>
</dbReference>
<dbReference type="Gene3D" id="3.20.10.10">
    <property type="entry name" value="D-amino Acid Aminotransferase, subunit A, domain 2"/>
    <property type="match status" value="1"/>
</dbReference>
<gene>
    <name evidence="2" type="ORF">GCM10023147_50510</name>
</gene>
<reference evidence="3" key="1">
    <citation type="journal article" date="2019" name="Int. J. Syst. Evol. Microbiol.">
        <title>The Global Catalogue of Microorganisms (GCM) 10K type strain sequencing project: providing services to taxonomists for standard genome sequencing and annotation.</title>
        <authorList>
            <consortium name="The Broad Institute Genomics Platform"/>
            <consortium name="The Broad Institute Genome Sequencing Center for Infectious Disease"/>
            <person name="Wu L."/>
            <person name="Ma J."/>
        </authorList>
    </citation>
    <scope>NUCLEOTIDE SEQUENCE [LARGE SCALE GENOMIC DNA]</scope>
    <source>
        <strain evidence="3">JCM 17688</strain>
    </source>
</reference>
<dbReference type="InterPro" id="IPR001544">
    <property type="entry name" value="Aminotrans_IV"/>
</dbReference>
<comment type="caution">
    <text evidence="2">The sequence shown here is derived from an EMBL/GenBank/DDBJ whole genome shotgun (WGS) entry which is preliminary data.</text>
</comment>
<dbReference type="PANTHER" id="PTHR42743">
    <property type="entry name" value="AMINO-ACID AMINOTRANSFERASE"/>
    <property type="match status" value="1"/>
</dbReference>